<dbReference type="GO" id="GO:0005634">
    <property type="term" value="C:nucleus"/>
    <property type="evidence" value="ECO:0007669"/>
    <property type="project" value="UniProtKB-SubCell"/>
</dbReference>
<dbReference type="GO" id="GO:0005737">
    <property type="term" value="C:cytoplasm"/>
    <property type="evidence" value="ECO:0007669"/>
    <property type="project" value="UniProtKB-SubCell"/>
</dbReference>
<organism evidence="6 7">
    <name type="scientific">Cyclotella atomus</name>
    <dbReference type="NCBI Taxonomy" id="382360"/>
    <lineage>
        <taxon>Eukaryota</taxon>
        <taxon>Sar</taxon>
        <taxon>Stramenopiles</taxon>
        <taxon>Ochrophyta</taxon>
        <taxon>Bacillariophyta</taxon>
        <taxon>Coscinodiscophyceae</taxon>
        <taxon>Thalassiosirophycidae</taxon>
        <taxon>Stephanodiscales</taxon>
        <taxon>Stephanodiscaceae</taxon>
        <taxon>Cyclotella</taxon>
    </lineage>
</organism>
<comment type="caution">
    <text evidence="6">The sequence shown here is derived from an EMBL/GenBank/DDBJ whole genome shotgun (WGS) entry which is preliminary data.</text>
</comment>
<evidence type="ECO:0000313" key="6">
    <source>
        <dbReference type="EMBL" id="KAL3773149.1"/>
    </source>
</evidence>
<evidence type="ECO:0000313" key="7">
    <source>
        <dbReference type="Proteomes" id="UP001530400"/>
    </source>
</evidence>
<evidence type="ECO:0000256" key="1">
    <source>
        <dbReference type="ARBA" id="ARBA00004123"/>
    </source>
</evidence>
<name>A0ABD3NAQ2_9STRA</name>
<evidence type="ECO:0000256" key="3">
    <source>
        <dbReference type="ARBA" id="ARBA00022490"/>
    </source>
</evidence>
<keyword evidence="4" id="KW-0539">Nucleus</keyword>
<dbReference type="PANTHER" id="PTHR31661">
    <property type="entry name" value="SIMILAR TO CDNA SEQUENCE BC052040"/>
    <property type="match status" value="1"/>
</dbReference>
<reference evidence="6 7" key="1">
    <citation type="submission" date="2024-10" db="EMBL/GenBank/DDBJ databases">
        <title>Updated reference genomes for cyclostephanoid diatoms.</title>
        <authorList>
            <person name="Roberts W.R."/>
            <person name="Alverson A.J."/>
        </authorList>
    </citation>
    <scope>NUCLEOTIDE SEQUENCE [LARGE SCALE GENOMIC DNA]</scope>
    <source>
        <strain evidence="6 7">AJA010-31</strain>
    </source>
</reference>
<dbReference type="InterPro" id="IPR029404">
    <property type="entry name" value="CDIN1"/>
</dbReference>
<comment type="subcellular location">
    <subcellularLocation>
        <location evidence="2">Cytoplasm</location>
    </subcellularLocation>
    <subcellularLocation>
        <location evidence="1">Nucleus</location>
    </subcellularLocation>
</comment>
<accession>A0ABD3NAQ2</accession>
<keyword evidence="7" id="KW-1185">Reference proteome</keyword>
<dbReference type="PANTHER" id="PTHR31661:SF1">
    <property type="entry name" value="CDAN1-INTERACTING NUCLEASE 1"/>
    <property type="match status" value="1"/>
</dbReference>
<proteinExistence type="predicted"/>
<evidence type="ECO:0000256" key="4">
    <source>
        <dbReference type="ARBA" id="ARBA00023242"/>
    </source>
</evidence>
<gene>
    <name evidence="6" type="ORF">ACHAWO_011817</name>
</gene>
<evidence type="ECO:0000256" key="2">
    <source>
        <dbReference type="ARBA" id="ARBA00004496"/>
    </source>
</evidence>
<dbReference type="EMBL" id="JALLPJ020001246">
    <property type="protein sequence ID" value="KAL3773149.1"/>
    <property type="molecule type" value="Genomic_DNA"/>
</dbReference>
<dbReference type="Proteomes" id="UP001530400">
    <property type="component" value="Unassembled WGS sequence"/>
</dbReference>
<evidence type="ECO:0000256" key="5">
    <source>
        <dbReference type="ARBA" id="ARBA00023480"/>
    </source>
</evidence>
<protein>
    <recommendedName>
        <fullName evidence="5">CDAN1-interacting nuclease 1</fullName>
    </recommendedName>
</protein>
<keyword evidence="3" id="KW-0963">Cytoplasm</keyword>
<sequence length="351" mass="39261">MSQSSDEKQCETYTKVESWCRERISSGHPMLFSRPTFHSEIKSCSSNHGMQYEAIHSLFRNAHVSHMKRTSHLVKSQSTRHVQSYLNGTSILNIAEKVNYPPSMMARLIVENVAVLPQTGNNTRQGTISAVQKKFITEAIRHPEKTLGDASAAVSSEYLFSEGKGSGRNAKEDAGNSEYIPLSRLSLEVKEAVASDPMYGPDHDKIRHNIGVEYELLLEQLLDSMKVPYETEEILRARGTAKTPDILLSCPVGVQVKKPQHKGSAIDSDNDSEWKMICWIDSKALYGDVDTHTNSVLPQVESYIHRFGPGLIIYWFGHAPLSRLGDSRGDVMIADDLPGTFMLPTGEFRHR</sequence>
<dbReference type="Pfam" id="PF14811">
    <property type="entry name" value="TPD"/>
    <property type="match status" value="1"/>
</dbReference>
<dbReference type="AlphaFoldDB" id="A0ABD3NAQ2"/>